<organism evidence="2 3">
    <name type="scientific">Aulographum hederae CBS 113979</name>
    <dbReference type="NCBI Taxonomy" id="1176131"/>
    <lineage>
        <taxon>Eukaryota</taxon>
        <taxon>Fungi</taxon>
        <taxon>Dikarya</taxon>
        <taxon>Ascomycota</taxon>
        <taxon>Pezizomycotina</taxon>
        <taxon>Dothideomycetes</taxon>
        <taxon>Pleosporomycetidae</taxon>
        <taxon>Aulographales</taxon>
        <taxon>Aulographaceae</taxon>
    </lineage>
</organism>
<dbReference type="Proteomes" id="UP000800041">
    <property type="component" value="Unassembled WGS sequence"/>
</dbReference>
<evidence type="ECO:0000256" key="1">
    <source>
        <dbReference type="SAM" id="MobiDB-lite"/>
    </source>
</evidence>
<reference evidence="2" key="1">
    <citation type="journal article" date="2020" name="Stud. Mycol.">
        <title>101 Dothideomycetes genomes: a test case for predicting lifestyles and emergence of pathogens.</title>
        <authorList>
            <person name="Haridas S."/>
            <person name="Albert R."/>
            <person name="Binder M."/>
            <person name="Bloem J."/>
            <person name="Labutti K."/>
            <person name="Salamov A."/>
            <person name="Andreopoulos B."/>
            <person name="Baker S."/>
            <person name="Barry K."/>
            <person name="Bills G."/>
            <person name="Bluhm B."/>
            <person name="Cannon C."/>
            <person name="Castanera R."/>
            <person name="Culley D."/>
            <person name="Daum C."/>
            <person name="Ezra D."/>
            <person name="Gonzalez J."/>
            <person name="Henrissat B."/>
            <person name="Kuo A."/>
            <person name="Liang C."/>
            <person name="Lipzen A."/>
            <person name="Lutzoni F."/>
            <person name="Magnuson J."/>
            <person name="Mondo S."/>
            <person name="Nolan M."/>
            <person name="Ohm R."/>
            <person name="Pangilinan J."/>
            <person name="Park H.-J."/>
            <person name="Ramirez L."/>
            <person name="Alfaro M."/>
            <person name="Sun H."/>
            <person name="Tritt A."/>
            <person name="Yoshinaga Y."/>
            <person name="Zwiers L.-H."/>
            <person name="Turgeon B."/>
            <person name="Goodwin S."/>
            <person name="Spatafora J."/>
            <person name="Crous P."/>
            <person name="Grigoriev I."/>
        </authorList>
    </citation>
    <scope>NUCLEOTIDE SEQUENCE</scope>
    <source>
        <strain evidence="2">CBS 113979</strain>
    </source>
</reference>
<feature type="compositionally biased region" description="Polar residues" evidence="1">
    <location>
        <begin position="15"/>
        <end position="31"/>
    </location>
</feature>
<evidence type="ECO:0000313" key="3">
    <source>
        <dbReference type="Proteomes" id="UP000800041"/>
    </source>
</evidence>
<name>A0A6G1GV02_9PEZI</name>
<proteinExistence type="predicted"/>
<sequence>MTGKELQLVKMTGSTCKSELNGPQSPNPSSRHTSDTPVCRLLSLPAELRLLIWEELLICRTPEGFPWTFGKYESSWSAATKRISSGISSEILRVSKTIYAKTKDVMCKRNELCFRLWGLYSSHQLGSLSGSGRNLTKLMIWENMGAPCLQSGRGCRVLIQDLQDMKSLKLIRVRIIVDIRAKISFSAQGYLGRLHQRDGGNRCERFG</sequence>
<accession>A0A6G1GV02</accession>
<keyword evidence="3" id="KW-1185">Reference proteome</keyword>
<protein>
    <submittedName>
        <fullName evidence="2">Uncharacterized protein</fullName>
    </submittedName>
</protein>
<evidence type="ECO:0000313" key="2">
    <source>
        <dbReference type="EMBL" id="KAF1984568.1"/>
    </source>
</evidence>
<dbReference type="EMBL" id="ML977167">
    <property type="protein sequence ID" value="KAF1984568.1"/>
    <property type="molecule type" value="Genomic_DNA"/>
</dbReference>
<dbReference type="AlphaFoldDB" id="A0A6G1GV02"/>
<gene>
    <name evidence="2" type="ORF">K402DRAFT_395586</name>
</gene>
<feature type="region of interest" description="Disordered" evidence="1">
    <location>
        <begin position="15"/>
        <end position="35"/>
    </location>
</feature>